<dbReference type="Pfam" id="PF10544">
    <property type="entry name" value="T5orf172"/>
    <property type="match status" value="1"/>
</dbReference>
<keyword evidence="3" id="KW-1185">Reference proteome</keyword>
<evidence type="ECO:0000259" key="1">
    <source>
        <dbReference type="Pfam" id="PF10544"/>
    </source>
</evidence>
<dbReference type="OrthoDB" id="7858931at2"/>
<dbReference type="EMBL" id="FQUV01000001">
    <property type="protein sequence ID" value="SHE29499.1"/>
    <property type="molecule type" value="Genomic_DNA"/>
</dbReference>
<name>A0A1M4SBC6_9RHOB</name>
<sequence>MNVFFTYVYASHGKDDLEGAVKKIGWPLTFSSKSGRSMARNMVKEGDIVFGVVSSSPGHDVIVPEEFKGRVKSAWQVTRQNALLTDYKVNATDWDLQWPYALQPIRTWEILDAPLFRELDGYDAKTHTLKSVSSVEHVNEELAGSLLGIMKAQGNEIPMAEFRFTSMQQRNLALRQKHPVRIEGYSVEPIDSDELNYVYIATLGKGTKNLKIGHSSTPNERVEHFNKYRLSDEKQWQLHTAQPMGSVQNAVKAEATLGEVFAKFRTEVNNNEIYVGLDAMDVLARLATMRG</sequence>
<accession>A0A1M4SBC6</accession>
<dbReference type="RefSeq" id="WP_073138527.1">
    <property type="nucleotide sequence ID" value="NZ_FQUV01000001.1"/>
</dbReference>
<dbReference type="InterPro" id="IPR018306">
    <property type="entry name" value="Phage_T5_Orf172_DNA-bd"/>
</dbReference>
<evidence type="ECO:0000313" key="3">
    <source>
        <dbReference type="Proteomes" id="UP000184144"/>
    </source>
</evidence>
<organism evidence="2 3">
    <name type="scientific">Litoreibacter ascidiaceicola</name>
    <dbReference type="NCBI Taxonomy" id="1486859"/>
    <lineage>
        <taxon>Bacteria</taxon>
        <taxon>Pseudomonadati</taxon>
        <taxon>Pseudomonadota</taxon>
        <taxon>Alphaproteobacteria</taxon>
        <taxon>Rhodobacterales</taxon>
        <taxon>Roseobacteraceae</taxon>
        <taxon>Litoreibacter</taxon>
    </lineage>
</organism>
<reference evidence="3" key="1">
    <citation type="submission" date="2016-11" db="EMBL/GenBank/DDBJ databases">
        <authorList>
            <person name="Varghese N."/>
            <person name="Submissions S."/>
        </authorList>
    </citation>
    <scope>NUCLEOTIDE SEQUENCE [LARGE SCALE GENOMIC DNA]</scope>
    <source>
        <strain evidence="3">DSM 100566</strain>
    </source>
</reference>
<evidence type="ECO:0000313" key="2">
    <source>
        <dbReference type="EMBL" id="SHE29499.1"/>
    </source>
</evidence>
<protein>
    <submittedName>
        <fullName evidence="2">T5orf172 domain-containing protein</fullName>
    </submittedName>
</protein>
<gene>
    <name evidence="2" type="ORF">SAMN05444273_1016</name>
</gene>
<feature type="domain" description="Bacteriophage T5 Orf172 DNA-binding" evidence="1">
    <location>
        <begin position="197"/>
        <end position="274"/>
    </location>
</feature>
<proteinExistence type="predicted"/>
<dbReference type="STRING" id="1486859.SAMN05444273_1016"/>
<dbReference type="Proteomes" id="UP000184144">
    <property type="component" value="Unassembled WGS sequence"/>
</dbReference>
<dbReference type="AlphaFoldDB" id="A0A1M4SBC6"/>